<dbReference type="KEGG" id="olu:OSTLU_9903"/>
<keyword evidence="3" id="KW-1185">Reference proteome</keyword>
<protein>
    <recommendedName>
        <fullName evidence="1">(S)-ureidoglycine aminohydrolase cupin domain-containing protein</fullName>
    </recommendedName>
</protein>
<sequence length="71" mass="7796">KTWPTWGCEASEFPWTYGSSETCYVIEGECVVTPDDGSAPVRLTPGTLATFPAGMSCTWNVTKAIKKHYSF</sequence>
<dbReference type="InterPro" id="IPR008579">
    <property type="entry name" value="UGlyAH_Cupin_dom"/>
</dbReference>
<evidence type="ECO:0000259" key="1">
    <source>
        <dbReference type="Pfam" id="PF05899"/>
    </source>
</evidence>
<dbReference type="Gene3D" id="2.60.120.10">
    <property type="entry name" value="Jelly Rolls"/>
    <property type="match status" value="1"/>
</dbReference>
<dbReference type="GeneID" id="5002036"/>
<gene>
    <name evidence="2" type="ORF">OSTLU_9903</name>
</gene>
<dbReference type="SUPFAM" id="SSF51182">
    <property type="entry name" value="RmlC-like cupins"/>
    <property type="match status" value="1"/>
</dbReference>
<dbReference type="OMA" id="ESCYFLE"/>
<dbReference type="AlphaFoldDB" id="A4RXA9"/>
<dbReference type="Gramene" id="ABO96260">
    <property type="protein sequence ID" value="ABO96260"/>
    <property type="gene ID" value="OSTLU_9903"/>
</dbReference>
<reference evidence="2 3" key="1">
    <citation type="journal article" date="2007" name="Proc. Natl. Acad. Sci. U.S.A.">
        <title>The tiny eukaryote Ostreococcus provides genomic insights into the paradox of plankton speciation.</title>
        <authorList>
            <person name="Palenik B."/>
            <person name="Grimwood J."/>
            <person name="Aerts A."/>
            <person name="Rouze P."/>
            <person name="Salamov A."/>
            <person name="Putnam N."/>
            <person name="Dupont C."/>
            <person name="Jorgensen R."/>
            <person name="Derelle E."/>
            <person name="Rombauts S."/>
            <person name="Zhou K."/>
            <person name="Otillar R."/>
            <person name="Merchant S.S."/>
            <person name="Podell S."/>
            <person name="Gaasterland T."/>
            <person name="Napoli C."/>
            <person name="Gendler K."/>
            <person name="Manuell A."/>
            <person name="Tai V."/>
            <person name="Vallon O."/>
            <person name="Piganeau G."/>
            <person name="Jancek S."/>
            <person name="Heijde M."/>
            <person name="Jabbari K."/>
            <person name="Bowler C."/>
            <person name="Lohr M."/>
            <person name="Robbens S."/>
            <person name="Werner G."/>
            <person name="Dubchak I."/>
            <person name="Pazour G.J."/>
            <person name="Ren Q."/>
            <person name="Paulsen I."/>
            <person name="Delwiche C."/>
            <person name="Schmutz J."/>
            <person name="Rokhsar D."/>
            <person name="Van de Peer Y."/>
            <person name="Moreau H."/>
            <person name="Grigoriev I.V."/>
        </authorList>
    </citation>
    <scope>NUCLEOTIDE SEQUENCE [LARGE SCALE GENOMIC DNA]</scope>
    <source>
        <strain evidence="2 3">CCE9901</strain>
    </source>
</reference>
<evidence type="ECO:0000313" key="3">
    <source>
        <dbReference type="Proteomes" id="UP000001568"/>
    </source>
</evidence>
<dbReference type="Pfam" id="PF05899">
    <property type="entry name" value="Cupin_3"/>
    <property type="match status" value="1"/>
</dbReference>
<name>A4RXA9_OSTLU</name>
<dbReference type="InterPro" id="IPR011051">
    <property type="entry name" value="RmlC_Cupin_sf"/>
</dbReference>
<dbReference type="Proteomes" id="UP000001568">
    <property type="component" value="Chromosome 5"/>
</dbReference>
<feature type="domain" description="(S)-ureidoglycine aminohydrolase cupin" evidence="1">
    <location>
        <begin position="2"/>
        <end position="69"/>
    </location>
</feature>
<accession>A4RXA9</accession>
<dbReference type="RefSeq" id="XP_001417967.1">
    <property type="nucleotide sequence ID" value="XM_001417930.1"/>
</dbReference>
<evidence type="ECO:0000313" key="2">
    <source>
        <dbReference type="EMBL" id="ABO96260.1"/>
    </source>
</evidence>
<dbReference type="OrthoDB" id="10260542at2759"/>
<feature type="non-terminal residue" evidence="2">
    <location>
        <position position="71"/>
    </location>
</feature>
<feature type="non-terminal residue" evidence="2">
    <location>
        <position position="1"/>
    </location>
</feature>
<proteinExistence type="predicted"/>
<dbReference type="eggNOG" id="ENOG502S172">
    <property type="taxonomic scope" value="Eukaryota"/>
</dbReference>
<organism evidence="2 3">
    <name type="scientific">Ostreococcus lucimarinus (strain CCE9901)</name>
    <dbReference type="NCBI Taxonomy" id="436017"/>
    <lineage>
        <taxon>Eukaryota</taxon>
        <taxon>Viridiplantae</taxon>
        <taxon>Chlorophyta</taxon>
        <taxon>Mamiellophyceae</taxon>
        <taxon>Mamiellales</taxon>
        <taxon>Bathycoccaceae</taxon>
        <taxon>Ostreococcus</taxon>
    </lineage>
</organism>
<dbReference type="EMBL" id="CP000585">
    <property type="protein sequence ID" value="ABO96260.1"/>
    <property type="molecule type" value="Genomic_DNA"/>
</dbReference>
<dbReference type="PANTHER" id="PTHR33271">
    <property type="entry name" value="OS04G0445200 PROTEIN"/>
    <property type="match status" value="1"/>
</dbReference>
<dbReference type="InterPro" id="IPR014710">
    <property type="entry name" value="RmlC-like_jellyroll"/>
</dbReference>
<dbReference type="HOGENOM" id="CLU_135880_3_0_1"/>
<dbReference type="CDD" id="cd02227">
    <property type="entry name" value="cupin_TM1112-like"/>
    <property type="match status" value="1"/>
</dbReference>
<dbReference type="PANTHER" id="PTHR33271:SF22">
    <property type="entry name" value="OS04G0445200 PROTEIN"/>
    <property type="match status" value="1"/>
</dbReference>